<gene>
    <name evidence="2" type="ORF">NP493_868g02031</name>
</gene>
<dbReference type="GO" id="GO:0005759">
    <property type="term" value="C:mitochondrial matrix"/>
    <property type="evidence" value="ECO:0007669"/>
    <property type="project" value="TreeGrafter"/>
</dbReference>
<dbReference type="AlphaFoldDB" id="A0AAD9NM23"/>
<proteinExistence type="inferred from homology"/>
<sequence>MFPLVRSAINSLRRDVFQLRPGVQVISRLCSSATEQTKGEQRIESLLKTKFPKATHVQVADISGGCGSMYEVLLESEEFKGHRTVAQHRMVNEVSVFDWSIHCRITFNINTELSCFRLKPVFLNFSNMSL</sequence>
<evidence type="ECO:0000313" key="2">
    <source>
        <dbReference type="EMBL" id="KAK2173543.1"/>
    </source>
</evidence>
<dbReference type="InterPro" id="IPR052275">
    <property type="entry name" value="Mt_Fe-S_assembly_factor"/>
</dbReference>
<reference evidence="2" key="1">
    <citation type="journal article" date="2023" name="Mol. Biol. Evol.">
        <title>Third-Generation Sequencing Reveals the Adaptive Role of the Epigenome in Three Deep-Sea Polychaetes.</title>
        <authorList>
            <person name="Perez M."/>
            <person name="Aroh O."/>
            <person name="Sun Y."/>
            <person name="Lan Y."/>
            <person name="Juniper S.K."/>
            <person name="Young C.R."/>
            <person name="Angers B."/>
            <person name="Qian P.Y."/>
        </authorList>
    </citation>
    <scope>NUCLEOTIDE SEQUENCE</scope>
    <source>
        <strain evidence="2">R07B-5</strain>
    </source>
</reference>
<dbReference type="PANTHER" id="PTHR46188:SF1">
    <property type="entry name" value="BOLA-LIKE PROTEIN 3"/>
    <property type="match status" value="1"/>
</dbReference>
<protein>
    <recommendedName>
        <fullName evidence="4">BolA-like protein 3</fullName>
    </recommendedName>
</protein>
<name>A0AAD9NM23_RIDPI</name>
<comment type="caution">
    <text evidence="2">The sequence shown here is derived from an EMBL/GenBank/DDBJ whole genome shotgun (WGS) entry which is preliminary data.</text>
</comment>
<evidence type="ECO:0000313" key="3">
    <source>
        <dbReference type="Proteomes" id="UP001209878"/>
    </source>
</evidence>
<comment type="similarity">
    <text evidence="1">Belongs to the BolA/IbaG family.</text>
</comment>
<organism evidence="2 3">
    <name type="scientific">Ridgeia piscesae</name>
    <name type="common">Tubeworm</name>
    <dbReference type="NCBI Taxonomy" id="27915"/>
    <lineage>
        <taxon>Eukaryota</taxon>
        <taxon>Metazoa</taxon>
        <taxon>Spiralia</taxon>
        <taxon>Lophotrochozoa</taxon>
        <taxon>Annelida</taxon>
        <taxon>Polychaeta</taxon>
        <taxon>Sedentaria</taxon>
        <taxon>Canalipalpata</taxon>
        <taxon>Sabellida</taxon>
        <taxon>Siboglinidae</taxon>
        <taxon>Ridgeia</taxon>
    </lineage>
</organism>
<dbReference type="SUPFAM" id="SSF82657">
    <property type="entry name" value="BolA-like"/>
    <property type="match status" value="1"/>
</dbReference>
<dbReference type="Proteomes" id="UP001209878">
    <property type="component" value="Unassembled WGS sequence"/>
</dbReference>
<evidence type="ECO:0008006" key="4">
    <source>
        <dbReference type="Google" id="ProtNLM"/>
    </source>
</evidence>
<dbReference type="Gene3D" id="3.30.300.90">
    <property type="entry name" value="BolA-like"/>
    <property type="match status" value="1"/>
</dbReference>
<accession>A0AAD9NM23</accession>
<evidence type="ECO:0000256" key="1">
    <source>
        <dbReference type="ARBA" id="ARBA00005578"/>
    </source>
</evidence>
<dbReference type="PANTHER" id="PTHR46188">
    <property type="entry name" value="BOLA-LIKE PROTEIN 3"/>
    <property type="match status" value="1"/>
</dbReference>
<dbReference type="InterPro" id="IPR036065">
    <property type="entry name" value="BolA-like_sf"/>
</dbReference>
<dbReference type="EMBL" id="JAODUO010000867">
    <property type="protein sequence ID" value="KAK2173543.1"/>
    <property type="molecule type" value="Genomic_DNA"/>
</dbReference>
<keyword evidence="3" id="KW-1185">Reference proteome</keyword>